<organism evidence="1">
    <name type="scientific">Sporolactobacillus sp. Y61</name>
    <dbReference type="NCBI Taxonomy" id="3160863"/>
    <lineage>
        <taxon>Bacteria</taxon>
        <taxon>Bacillati</taxon>
        <taxon>Bacillota</taxon>
        <taxon>Bacilli</taxon>
        <taxon>Bacillales</taxon>
        <taxon>Sporolactobacillaceae</taxon>
        <taxon>Sporolactobacillus</taxon>
    </lineage>
</organism>
<evidence type="ECO:0000313" key="1">
    <source>
        <dbReference type="EMBL" id="XCJ17134.1"/>
    </source>
</evidence>
<name>A0AAU8IFX5_9BACL</name>
<protein>
    <recommendedName>
        <fullName evidence="2">Transposase</fullName>
    </recommendedName>
</protein>
<dbReference type="RefSeq" id="WP_353948438.1">
    <property type="nucleotide sequence ID" value="NZ_CP159510.1"/>
</dbReference>
<accession>A0AAU8IFX5</accession>
<evidence type="ECO:0008006" key="2">
    <source>
        <dbReference type="Google" id="ProtNLM"/>
    </source>
</evidence>
<gene>
    <name evidence="1" type="ORF">ABNN70_00850</name>
</gene>
<proteinExistence type="predicted"/>
<sequence length="67" mass="7705">MNQSVTFTVDADVSEKFCIALNVTNETQNTAVESCMRWCIAKTFEKASQTYKPKWLLFLDIAHQKVM</sequence>
<reference evidence="1" key="1">
    <citation type="submission" date="2024-06" db="EMBL/GenBank/DDBJ databases">
        <authorList>
            <person name="Fan A."/>
            <person name="Zhang F.Y."/>
            <person name="Zhang L."/>
        </authorList>
    </citation>
    <scope>NUCLEOTIDE SEQUENCE</scope>
    <source>
        <strain evidence="1">Y61</strain>
    </source>
</reference>
<dbReference type="EMBL" id="CP159510">
    <property type="protein sequence ID" value="XCJ17134.1"/>
    <property type="molecule type" value="Genomic_DNA"/>
</dbReference>
<dbReference type="AlphaFoldDB" id="A0AAU8IFX5"/>